<proteinExistence type="predicted"/>
<keyword evidence="1" id="KW-0238">DNA-binding</keyword>
<dbReference type="PANTHER" id="PTHR46797:SF1">
    <property type="entry name" value="METHYLPHOSPHONATE SYNTHASE"/>
    <property type="match status" value="1"/>
</dbReference>
<dbReference type="AlphaFoldDB" id="A0A174TGK4"/>
<name>A0A174TGK4_9FIRM</name>
<dbReference type="GO" id="GO:0003677">
    <property type="term" value="F:DNA binding"/>
    <property type="evidence" value="ECO:0007669"/>
    <property type="project" value="UniProtKB-KW"/>
</dbReference>
<dbReference type="GO" id="GO:0005829">
    <property type="term" value="C:cytosol"/>
    <property type="evidence" value="ECO:0007669"/>
    <property type="project" value="TreeGrafter"/>
</dbReference>
<dbReference type="CDD" id="cd00093">
    <property type="entry name" value="HTH_XRE"/>
    <property type="match status" value="1"/>
</dbReference>
<dbReference type="PANTHER" id="PTHR46797">
    <property type="entry name" value="HTH-TYPE TRANSCRIPTIONAL REGULATOR"/>
    <property type="match status" value="1"/>
</dbReference>
<dbReference type="InterPro" id="IPR001387">
    <property type="entry name" value="Cro/C1-type_HTH"/>
</dbReference>
<evidence type="ECO:0000259" key="2">
    <source>
        <dbReference type="PROSITE" id="PS50943"/>
    </source>
</evidence>
<sequence length="129" mass="15047">MYDPDKECKEMIETVKRLCEQKNITPHALAKQAGISTSTISYLVNGKTKPQVYTVLLLCNVLGVRISDLFDTVATTEISESRVQYITYDEEKLLECYRELSDKKRELLRIYVDMLRQYEDELLARNDDE</sequence>
<organism evidence="3 4">
    <name type="scientific">Blautia wexlerae</name>
    <dbReference type="NCBI Taxonomy" id="418240"/>
    <lineage>
        <taxon>Bacteria</taxon>
        <taxon>Bacillati</taxon>
        <taxon>Bacillota</taxon>
        <taxon>Clostridia</taxon>
        <taxon>Lachnospirales</taxon>
        <taxon>Lachnospiraceae</taxon>
        <taxon>Blautia</taxon>
    </lineage>
</organism>
<evidence type="ECO:0000313" key="3">
    <source>
        <dbReference type="EMBL" id="CUQ08882.1"/>
    </source>
</evidence>
<accession>A0A174TGK4</accession>
<evidence type="ECO:0000256" key="1">
    <source>
        <dbReference type="ARBA" id="ARBA00023125"/>
    </source>
</evidence>
<dbReference type="GO" id="GO:0003700">
    <property type="term" value="F:DNA-binding transcription factor activity"/>
    <property type="evidence" value="ECO:0007669"/>
    <property type="project" value="TreeGrafter"/>
</dbReference>
<dbReference type="Proteomes" id="UP000095712">
    <property type="component" value="Unassembled WGS sequence"/>
</dbReference>
<dbReference type="InterPro" id="IPR010982">
    <property type="entry name" value="Lambda_DNA-bd_dom_sf"/>
</dbReference>
<dbReference type="OrthoDB" id="2052368at2"/>
<dbReference type="InterPro" id="IPR050807">
    <property type="entry name" value="TransReg_Diox_bact_type"/>
</dbReference>
<dbReference type="PROSITE" id="PS50943">
    <property type="entry name" value="HTH_CROC1"/>
    <property type="match status" value="1"/>
</dbReference>
<gene>
    <name evidence="3" type="ORF">ERS852523_03916</name>
</gene>
<dbReference type="Gene3D" id="1.10.260.40">
    <property type="entry name" value="lambda repressor-like DNA-binding domains"/>
    <property type="match status" value="1"/>
</dbReference>
<dbReference type="RefSeq" id="WP_055153651.1">
    <property type="nucleotide sequence ID" value="NZ_CZAW01000070.1"/>
</dbReference>
<dbReference type="SMART" id="SM00530">
    <property type="entry name" value="HTH_XRE"/>
    <property type="match status" value="1"/>
</dbReference>
<evidence type="ECO:0000313" key="4">
    <source>
        <dbReference type="Proteomes" id="UP000095712"/>
    </source>
</evidence>
<dbReference type="Pfam" id="PF01381">
    <property type="entry name" value="HTH_3"/>
    <property type="match status" value="1"/>
</dbReference>
<dbReference type="EMBL" id="CZAW01000070">
    <property type="protein sequence ID" value="CUQ08882.1"/>
    <property type="molecule type" value="Genomic_DNA"/>
</dbReference>
<dbReference type="SUPFAM" id="SSF47413">
    <property type="entry name" value="lambda repressor-like DNA-binding domains"/>
    <property type="match status" value="1"/>
</dbReference>
<protein>
    <submittedName>
        <fullName evidence="3">Predicted transcriptional regulator</fullName>
    </submittedName>
</protein>
<feature type="domain" description="HTH cro/C1-type" evidence="2">
    <location>
        <begin position="15"/>
        <end position="69"/>
    </location>
</feature>
<reference evidence="3 4" key="1">
    <citation type="submission" date="2015-09" db="EMBL/GenBank/DDBJ databases">
        <authorList>
            <consortium name="Pathogen Informatics"/>
        </authorList>
    </citation>
    <scope>NUCLEOTIDE SEQUENCE [LARGE SCALE GENOMIC DNA]</scope>
    <source>
        <strain evidence="3 4">2789STDY5834911</strain>
    </source>
</reference>